<dbReference type="Gene3D" id="3.90.1200.10">
    <property type="match status" value="1"/>
</dbReference>
<feature type="domain" description="Aminoglycoside phosphotransferase" evidence="1">
    <location>
        <begin position="47"/>
        <end position="282"/>
    </location>
</feature>
<keyword evidence="3" id="KW-0808">Transferase</keyword>
<dbReference type="STRING" id="1801.BRW64_16035"/>
<evidence type="ECO:0000313" key="5">
    <source>
        <dbReference type="Proteomes" id="UP000220340"/>
    </source>
</evidence>
<dbReference type="Proteomes" id="UP000220340">
    <property type="component" value="Unassembled WGS sequence"/>
</dbReference>
<name>A0A1Q4HBL1_9MYCO</name>
<dbReference type="InterPro" id="IPR011009">
    <property type="entry name" value="Kinase-like_dom_sf"/>
</dbReference>
<dbReference type="InterPro" id="IPR041726">
    <property type="entry name" value="ACAD10_11_N"/>
</dbReference>
<evidence type="ECO:0000313" key="2">
    <source>
        <dbReference type="EMBL" id="OPE53816.1"/>
    </source>
</evidence>
<accession>A0A1Q4HBL1</accession>
<evidence type="ECO:0000313" key="4">
    <source>
        <dbReference type="Proteomes" id="UP000191039"/>
    </source>
</evidence>
<dbReference type="EMBL" id="PDCR01000049">
    <property type="protein sequence ID" value="PEG51538.1"/>
    <property type="molecule type" value="Genomic_DNA"/>
</dbReference>
<dbReference type="Proteomes" id="UP000191039">
    <property type="component" value="Unassembled WGS sequence"/>
</dbReference>
<dbReference type="PANTHER" id="PTHR47829:SF1">
    <property type="entry name" value="HAD FAMILY PHOSPHATASE"/>
    <property type="match status" value="1"/>
</dbReference>
<evidence type="ECO:0000313" key="3">
    <source>
        <dbReference type="EMBL" id="PEG51538.1"/>
    </source>
</evidence>
<dbReference type="PANTHER" id="PTHR47829">
    <property type="entry name" value="HYDROLASE, PUTATIVE (AFU_ORTHOLOGUE AFUA_1G12880)-RELATED"/>
    <property type="match status" value="1"/>
</dbReference>
<sequence>MSSLPHDSAQAVEVADATAVRAEDAFDVDRLCAWLGEHGFAVPGRPEVRQFSGGASNLTYLVRLPDRDLILRRPPGGHKSAGAHDMSREYRIQHALRPVFGYVPTMVGLCEDVEVIGTPFYVMERVDGHIPRQDFPPEMELSADEITTLCTRALDVLIDLHQLDPTAAELGWLSRGQGYIHRQLGGWSKRYRQAMTPDVGDFESVMAWLDENEPVDDRSCLIHNDFRFDNLVFDREHPHSPVGLLDWELATIGHPLMDLGGALAYWIEADDEPDLHEFRRQPTQVAGMLSRRQVVDYYCTRTNIGLSEREWAFYEIFGLFRTAAICQQIYYRYYHGQTTNPAFRAFGRLTVLMERRSLELIDRHR</sequence>
<dbReference type="AlphaFoldDB" id="A0A1Q4HBL1"/>
<dbReference type="EMBL" id="MIJD01000128">
    <property type="protein sequence ID" value="OPE53816.1"/>
    <property type="molecule type" value="Genomic_DNA"/>
</dbReference>
<evidence type="ECO:0000259" key="1">
    <source>
        <dbReference type="Pfam" id="PF01636"/>
    </source>
</evidence>
<dbReference type="Pfam" id="PF01636">
    <property type="entry name" value="APH"/>
    <property type="match status" value="1"/>
</dbReference>
<comment type="caution">
    <text evidence="3">The sequence shown here is derived from an EMBL/GenBank/DDBJ whole genome shotgun (WGS) entry which is preliminary data.</text>
</comment>
<gene>
    <name evidence="2" type="ORF">BV510_13625</name>
    <name evidence="3" type="ORF">CRI78_26175</name>
</gene>
<reference evidence="2 4" key="1">
    <citation type="submission" date="2016-09" db="EMBL/GenBank/DDBJ databases">
        <title>genome sequences of unsequenced Mycobacteria.</title>
        <authorList>
            <person name="Greninger A.L."/>
            <person name="Jerome K.R."/>
            <person name="Mcnair B."/>
            <person name="Wallis C."/>
            <person name="Fang F."/>
        </authorList>
    </citation>
    <scope>NUCLEOTIDE SEQUENCE [LARGE SCALE GENOMIC DNA]</scope>
    <source>
        <strain evidence="2 4">BM1</strain>
    </source>
</reference>
<dbReference type="RefSeq" id="WP_073857257.1">
    <property type="nucleotide sequence ID" value="NZ_BAAATC010000021.1"/>
</dbReference>
<proteinExistence type="predicted"/>
<reference evidence="3 5" key="2">
    <citation type="submission" date="2017-10" db="EMBL/GenBank/DDBJ databases">
        <title>The new phylogeny of genus Mycobacterium.</title>
        <authorList>
            <person name="Tortoli E."/>
            <person name="Trovato A."/>
            <person name="Cirillo D.M."/>
        </authorList>
    </citation>
    <scope>NUCLEOTIDE SEQUENCE [LARGE SCALE GENOMIC DNA]</scope>
    <source>
        <strain evidence="3 5">IP141170001</strain>
    </source>
</reference>
<protein>
    <submittedName>
        <fullName evidence="3">Phosphotransferase family protein</fullName>
    </submittedName>
</protein>
<dbReference type="Gene3D" id="3.30.200.20">
    <property type="entry name" value="Phosphorylase Kinase, domain 1"/>
    <property type="match status" value="1"/>
</dbReference>
<dbReference type="CDD" id="cd05154">
    <property type="entry name" value="ACAD10_11_N-like"/>
    <property type="match status" value="1"/>
</dbReference>
<dbReference type="OrthoDB" id="3806873at2"/>
<dbReference type="InterPro" id="IPR052898">
    <property type="entry name" value="ACAD10-like"/>
</dbReference>
<dbReference type="GO" id="GO:0016740">
    <property type="term" value="F:transferase activity"/>
    <property type="evidence" value="ECO:0007669"/>
    <property type="project" value="UniProtKB-KW"/>
</dbReference>
<organism evidence="3 5">
    <name type="scientific">Mycolicibacterium diernhoferi</name>
    <dbReference type="NCBI Taxonomy" id="1801"/>
    <lineage>
        <taxon>Bacteria</taxon>
        <taxon>Bacillati</taxon>
        <taxon>Actinomycetota</taxon>
        <taxon>Actinomycetes</taxon>
        <taxon>Mycobacteriales</taxon>
        <taxon>Mycobacteriaceae</taxon>
        <taxon>Mycolicibacterium</taxon>
    </lineage>
</organism>
<keyword evidence="5" id="KW-1185">Reference proteome</keyword>
<dbReference type="InterPro" id="IPR002575">
    <property type="entry name" value="Aminoglycoside_PTrfase"/>
</dbReference>
<dbReference type="SUPFAM" id="SSF56112">
    <property type="entry name" value="Protein kinase-like (PK-like)"/>
    <property type="match status" value="1"/>
</dbReference>